<accession>A0A2M4D405</accession>
<sequence>MGFDFAVVLLLLLGFAAHFKHSISSRVSAFMGLVLARLGWHERSARLSQKHRWWALSSLIIGRWLLCAAAAAEQGEDADEVAEEVGCGVEPVVDVLVLPRSSDWHRPIDSPSAYHPRASAVVGAPPCTPELGWQFMERLCGCEYNLGLFLVRTGDDHETVHVGRKGQYRLVVVGAEGVSRAMLEQM</sequence>
<protein>
    <submittedName>
        <fullName evidence="1">Putative secreted protein</fullName>
    </submittedName>
</protein>
<dbReference type="EMBL" id="GGFL01008122">
    <property type="protein sequence ID" value="MBW72300.1"/>
    <property type="molecule type" value="Transcribed_RNA"/>
</dbReference>
<dbReference type="AlphaFoldDB" id="A0A2M4D405"/>
<proteinExistence type="predicted"/>
<evidence type="ECO:0000313" key="1">
    <source>
        <dbReference type="EMBL" id="MBW72300.1"/>
    </source>
</evidence>
<reference evidence="1" key="1">
    <citation type="submission" date="2018-01" db="EMBL/GenBank/DDBJ databases">
        <title>An insight into the sialome of Amazonian anophelines.</title>
        <authorList>
            <person name="Ribeiro J.M."/>
            <person name="Scarpassa V."/>
            <person name="Calvo E."/>
        </authorList>
    </citation>
    <scope>NUCLEOTIDE SEQUENCE</scope>
</reference>
<name>A0A2M4D405_ANODA</name>
<organism evidence="1">
    <name type="scientific">Anopheles darlingi</name>
    <name type="common">Mosquito</name>
    <dbReference type="NCBI Taxonomy" id="43151"/>
    <lineage>
        <taxon>Eukaryota</taxon>
        <taxon>Metazoa</taxon>
        <taxon>Ecdysozoa</taxon>
        <taxon>Arthropoda</taxon>
        <taxon>Hexapoda</taxon>
        <taxon>Insecta</taxon>
        <taxon>Pterygota</taxon>
        <taxon>Neoptera</taxon>
        <taxon>Endopterygota</taxon>
        <taxon>Diptera</taxon>
        <taxon>Nematocera</taxon>
        <taxon>Culicoidea</taxon>
        <taxon>Culicidae</taxon>
        <taxon>Anophelinae</taxon>
        <taxon>Anopheles</taxon>
    </lineage>
</organism>